<name>A0A1G2G752_9BACT</name>
<evidence type="ECO:0000313" key="3">
    <source>
        <dbReference type="EMBL" id="OGZ45741.1"/>
    </source>
</evidence>
<evidence type="ECO:0000313" key="4">
    <source>
        <dbReference type="Proteomes" id="UP000177785"/>
    </source>
</evidence>
<organism evidence="3 4">
    <name type="scientific">Candidatus Ryanbacteria bacterium RIFCSPHIGHO2_01_FULL_48_27</name>
    <dbReference type="NCBI Taxonomy" id="1802115"/>
    <lineage>
        <taxon>Bacteria</taxon>
        <taxon>Candidatus Ryaniibacteriota</taxon>
    </lineage>
</organism>
<dbReference type="EMBL" id="MHNL01000005">
    <property type="protein sequence ID" value="OGZ45741.1"/>
    <property type="molecule type" value="Genomic_DNA"/>
</dbReference>
<keyword evidence="1" id="KW-0812">Transmembrane</keyword>
<feature type="transmembrane region" description="Helical" evidence="1">
    <location>
        <begin position="51"/>
        <end position="79"/>
    </location>
</feature>
<feature type="signal peptide" evidence="2">
    <location>
        <begin position="1"/>
        <end position="25"/>
    </location>
</feature>
<accession>A0A1G2G752</accession>
<keyword evidence="1" id="KW-1133">Transmembrane helix</keyword>
<keyword evidence="1" id="KW-0472">Membrane</keyword>
<keyword evidence="2" id="KW-0732">Signal</keyword>
<reference evidence="3 4" key="1">
    <citation type="journal article" date="2016" name="Nat. Commun.">
        <title>Thousands of microbial genomes shed light on interconnected biogeochemical processes in an aquifer system.</title>
        <authorList>
            <person name="Anantharaman K."/>
            <person name="Brown C.T."/>
            <person name="Hug L.A."/>
            <person name="Sharon I."/>
            <person name="Castelle C.J."/>
            <person name="Probst A.J."/>
            <person name="Thomas B.C."/>
            <person name="Singh A."/>
            <person name="Wilkins M.J."/>
            <person name="Karaoz U."/>
            <person name="Brodie E.L."/>
            <person name="Williams K.H."/>
            <person name="Hubbard S.S."/>
            <person name="Banfield J.F."/>
        </authorList>
    </citation>
    <scope>NUCLEOTIDE SEQUENCE [LARGE SCALE GENOMIC DNA]</scope>
</reference>
<feature type="chain" id="PRO_5009582977" evidence="2">
    <location>
        <begin position="26"/>
        <end position="85"/>
    </location>
</feature>
<dbReference type="AlphaFoldDB" id="A0A1G2G752"/>
<sequence>MFFNTKSMKKIAMISALLLPFAAMAQGRMQQQYDYDGSYGMMGFGGGVHGGLFGIWSLVMSIGFVLWLIVGGLLVVWLWQQINKK</sequence>
<proteinExistence type="predicted"/>
<evidence type="ECO:0000256" key="2">
    <source>
        <dbReference type="SAM" id="SignalP"/>
    </source>
</evidence>
<dbReference type="STRING" id="1802115.A2756_02425"/>
<protein>
    <submittedName>
        <fullName evidence="3">Uncharacterized protein</fullName>
    </submittedName>
</protein>
<dbReference type="Proteomes" id="UP000177785">
    <property type="component" value="Unassembled WGS sequence"/>
</dbReference>
<gene>
    <name evidence="3" type="ORF">A2756_02425</name>
</gene>
<comment type="caution">
    <text evidence="3">The sequence shown here is derived from an EMBL/GenBank/DDBJ whole genome shotgun (WGS) entry which is preliminary data.</text>
</comment>
<evidence type="ECO:0000256" key="1">
    <source>
        <dbReference type="SAM" id="Phobius"/>
    </source>
</evidence>